<evidence type="ECO:0000259" key="6">
    <source>
        <dbReference type="PROSITE" id="PS51192"/>
    </source>
</evidence>
<dbReference type="PANTHER" id="PTHR47959:SF13">
    <property type="entry name" value="ATP-DEPENDENT RNA HELICASE RHLE"/>
    <property type="match status" value="1"/>
</dbReference>
<dbReference type="GO" id="GO:0005829">
    <property type="term" value="C:cytosol"/>
    <property type="evidence" value="ECO:0007669"/>
    <property type="project" value="TreeGrafter"/>
</dbReference>
<dbReference type="Gene3D" id="3.40.50.300">
    <property type="entry name" value="P-loop containing nucleotide triphosphate hydrolases"/>
    <property type="match status" value="2"/>
</dbReference>
<gene>
    <name evidence="9" type="ORF">MNBD_ACTINO02-3243</name>
</gene>
<dbReference type="SMART" id="SM00487">
    <property type="entry name" value="DEXDc"/>
    <property type="match status" value="1"/>
</dbReference>
<name>A0A3B0RXC4_9ZZZZ</name>
<dbReference type="Pfam" id="PF00270">
    <property type="entry name" value="DEAD"/>
    <property type="match status" value="1"/>
</dbReference>
<keyword evidence="4" id="KW-0067">ATP-binding</keyword>
<dbReference type="InterPro" id="IPR011545">
    <property type="entry name" value="DEAD/DEAH_box_helicase_dom"/>
</dbReference>
<dbReference type="SMART" id="SM00490">
    <property type="entry name" value="HELICc"/>
    <property type="match status" value="1"/>
</dbReference>
<dbReference type="InterPro" id="IPR050079">
    <property type="entry name" value="DEAD_box_RNA_helicase"/>
</dbReference>
<dbReference type="InterPro" id="IPR001650">
    <property type="entry name" value="Helicase_C-like"/>
</dbReference>
<dbReference type="InterPro" id="IPR027417">
    <property type="entry name" value="P-loop_NTPase"/>
</dbReference>
<protein>
    <submittedName>
        <fullName evidence="9">ATP-dependent RNA helicase RhlB</fullName>
    </submittedName>
</protein>
<keyword evidence="2" id="KW-0378">Hydrolase</keyword>
<dbReference type="GO" id="GO:0005524">
    <property type="term" value="F:ATP binding"/>
    <property type="evidence" value="ECO:0007669"/>
    <property type="project" value="UniProtKB-KW"/>
</dbReference>
<evidence type="ECO:0000313" key="9">
    <source>
        <dbReference type="EMBL" id="VAV96649.1"/>
    </source>
</evidence>
<dbReference type="InterPro" id="IPR014001">
    <property type="entry name" value="Helicase_ATP-bd"/>
</dbReference>
<accession>A0A3B0RXC4</accession>
<proteinExistence type="predicted"/>
<dbReference type="SUPFAM" id="SSF52540">
    <property type="entry name" value="P-loop containing nucleoside triphosphate hydrolases"/>
    <property type="match status" value="1"/>
</dbReference>
<dbReference type="Pfam" id="PF00271">
    <property type="entry name" value="Helicase_C"/>
    <property type="match status" value="1"/>
</dbReference>
<evidence type="ECO:0000256" key="4">
    <source>
        <dbReference type="ARBA" id="ARBA00022840"/>
    </source>
</evidence>
<dbReference type="PROSITE" id="PS51192">
    <property type="entry name" value="HELICASE_ATP_BIND_1"/>
    <property type="match status" value="1"/>
</dbReference>
<reference evidence="9" key="1">
    <citation type="submission" date="2018-06" db="EMBL/GenBank/DDBJ databases">
        <authorList>
            <person name="Zhirakovskaya E."/>
        </authorList>
    </citation>
    <scope>NUCLEOTIDE SEQUENCE</scope>
</reference>
<evidence type="ECO:0000256" key="2">
    <source>
        <dbReference type="ARBA" id="ARBA00022801"/>
    </source>
</evidence>
<dbReference type="GO" id="GO:0003724">
    <property type="term" value="F:RNA helicase activity"/>
    <property type="evidence" value="ECO:0007669"/>
    <property type="project" value="InterPro"/>
</dbReference>
<dbReference type="PROSITE" id="PS51195">
    <property type="entry name" value="Q_MOTIF"/>
    <property type="match status" value="1"/>
</dbReference>
<dbReference type="InterPro" id="IPR044742">
    <property type="entry name" value="DEAD/DEAH_RhlB"/>
</dbReference>
<keyword evidence="3 9" id="KW-0347">Helicase</keyword>
<feature type="domain" description="Helicase C-terminal" evidence="7">
    <location>
        <begin position="247"/>
        <end position="393"/>
    </location>
</feature>
<evidence type="ECO:0000259" key="8">
    <source>
        <dbReference type="PROSITE" id="PS51195"/>
    </source>
</evidence>
<evidence type="ECO:0000256" key="1">
    <source>
        <dbReference type="ARBA" id="ARBA00022741"/>
    </source>
</evidence>
<feature type="domain" description="Helicase ATP-binding" evidence="6">
    <location>
        <begin position="53"/>
        <end position="224"/>
    </location>
</feature>
<dbReference type="PANTHER" id="PTHR47959">
    <property type="entry name" value="ATP-DEPENDENT RNA HELICASE RHLE-RELATED"/>
    <property type="match status" value="1"/>
</dbReference>
<feature type="domain" description="DEAD-box RNA helicase Q" evidence="8">
    <location>
        <begin position="22"/>
        <end position="50"/>
    </location>
</feature>
<evidence type="ECO:0000256" key="3">
    <source>
        <dbReference type="ARBA" id="ARBA00022806"/>
    </source>
</evidence>
<sequence>MIEKSVGQLNQETAHTMTETTMTFEDLGVHPSLVDALAEQNITEPFAIQTLALPDAMEGLDICGKAQTGSGKTLAFCLPILTTIAKAEPMHPTALVLVPTRELANQVVETIKPLAKVRGRWVTAVYGGTSMDKQINEIAQGTDVIIATPGRLIDLLERKKVKLDEIEIVAIDEADQMADMGFLPQVRRILREVNTNRQTMLFSATLDGQVGSLIKQFMNDPVNHEVESSSEPIETMEHRFLKIHYMDKTKTVAAIAETATRVLVFVRTKHMCDRVADDLKDLGVEARAIHGDLPQPKRERSLKAFMDGKAKVLVGTNVAARGLHIDGVDIVVHFDPPDDPKTYLHRSGRTARAGESGLVVTLVEWDQVNEVLGIQREAGLDVPIIKMFSNDPRLRKLMEWEPDPEEAPFRLAGSGGTRNLSGRRRRRRM</sequence>
<dbReference type="GO" id="GO:0016787">
    <property type="term" value="F:hydrolase activity"/>
    <property type="evidence" value="ECO:0007669"/>
    <property type="project" value="UniProtKB-KW"/>
</dbReference>
<organism evidence="9">
    <name type="scientific">hydrothermal vent metagenome</name>
    <dbReference type="NCBI Taxonomy" id="652676"/>
    <lineage>
        <taxon>unclassified sequences</taxon>
        <taxon>metagenomes</taxon>
        <taxon>ecological metagenomes</taxon>
    </lineage>
</organism>
<dbReference type="InterPro" id="IPR014014">
    <property type="entry name" value="RNA_helicase_DEAD_Q_motif"/>
</dbReference>
<evidence type="ECO:0000259" key="7">
    <source>
        <dbReference type="PROSITE" id="PS51194"/>
    </source>
</evidence>
<dbReference type="PROSITE" id="PS51194">
    <property type="entry name" value="HELICASE_CTER"/>
    <property type="match status" value="1"/>
</dbReference>
<dbReference type="EMBL" id="UOEK01000104">
    <property type="protein sequence ID" value="VAV96649.1"/>
    <property type="molecule type" value="Genomic_DNA"/>
</dbReference>
<dbReference type="CDD" id="cd00268">
    <property type="entry name" value="DEADc"/>
    <property type="match status" value="1"/>
</dbReference>
<dbReference type="GO" id="GO:0003676">
    <property type="term" value="F:nucleic acid binding"/>
    <property type="evidence" value="ECO:0007669"/>
    <property type="project" value="InterPro"/>
</dbReference>
<keyword evidence="1" id="KW-0547">Nucleotide-binding</keyword>
<evidence type="ECO:0000256" key="5">
    <source>
        <dbReference type="SAM" id="MobiDB-lite"/>
    </source>
</evidence>
<dbReference type="CDD" id="cd18787">
    <property type="entry name" value="SF2_C_DEAD"/>
    <property type="match status" value="1"/>
</dbReference>
<dbReference type="AlphaFoldDB" id="A0A3B0RXC4"/>
<feature type="region of interest" description="Disordered" evidence="5">
    <location>
        <begin position="406"/>
        <end position="429"/>
    </location>
</feature>